<dbReference type="Pfam" id="PF13516">
    <property type="entry name" value="LRR_6"/>
    <property type="match status" value="1"/>
</dbReference>
<dbReference type="SMART" id="SM00368">
    <property type="entry name" value="LRR_RI"/>
    <property type="match status" value="4"/>
</dbReference>
<proteinExistence type="predicted"/>
<reference evidence="1" key="1">
    <citation type="submission" date="2023-03" db="EMBL/GenBank/DDBJ databases">
        <authorList>
            <person name="Julca I."/>
        </authorList>
    </citation>
    <scope>NUCLEOTIDE SEQUENCE</scope>
</reference>
<dbReference type="PANTHER" id="PTHR47818">
    <property type="entry name" value="RNI-LIKE SUPERFAMILY PROTEIN"/>
    <property type="match status" value="1"/>
</dbReference>
<name>A0AAV1DE90_OLDCO</name>
<dbReference type="Gene3D" id="3.80.10.10">
    <property type="entry name" value="Ribonuclease Inhibitor"/>
    <property type="match status" value="1"/>
</dbReference>
<dbReference type="InterPro" id="IPR032675">
    <property type="entry name" value="LRR_dom_sf"/>
</dbReference>
<dbReference type="EMBL" id="OX459122">
    <property type="protein sequence ID" value="CAI9105721.1"/>
    <property type="molecule type" value="Genomic_DNA"/>
</dbReference>
<organism evidence="1 2">
    <name type="scientific">Oldenlandia corymbosa var. corymbosa</name>
    <dbReference type="NCBI Taxonomy" id="529605"/>
    <lineage>
        <taxon>Eukaryota</taxon>
        <taxon>Viridiplantae</taxon>
        <taxon>Streptophyta</taxon>
        <taxon>Embryophyta</taxon>
        <taxon>Tracheophyta</taxon>
        <taxon>Spermatophyta</taxon>
        <taxon>Magnoliopsida</taxon>
        <taxon>eudicotyledons</taxon>
        <taxon>Gunneridae</taxon>
        <taxon>Pentapetalae</taxon>
        <taxon>asterids</taxon>
        <taxon>lamiids</taxon>
        <taxon>Gentianales</taxon>
        <taxon>Rubiaceae</taxon>
        <taxon>Rubioideae</taxon>
        <taxon>Spermacoceae</taxon>
        <taxon>Hedyotis-Oldenlandia complex</taxon>
        <taxon>Oldenlandia</taxon>
    </lineage>
</organism>
<dbReference type="Pfam" id="PF00560">
    <property type="entry name" value="LRR_1"/>
    <property type="match status" value="1"/>
</dbReference>
<sequence length="616" mass="69165">MVVEAPSLVCLCLNTIADELITGDVDDEFTRALYELPSELMDSLLPRLTPLALELLQRCRPLYSTLGDNSSSQRKRKRWSNFEMAWKTLYEARWPSHSTESQPSNWLDGNGEVKEKFIDDWAQLYWESHLQSCVDAAAEKASLPWFSDPIGSTATPDALLEYIGNNRNLCNSVIKYSRFSDHCQHFGSYTRCLRLSACLCVPEICDLLRNAKLEKLEIQWIKSEQHVDGLCALLKQNCETLKSIEFIHCKLSEEYINHICDSMWIKDFKVHGVQHFSIKLSSFGETGCFPLPAGLSSFLVSGRSLVSLGLCDDRLQREFVKMVIDTLLDASSSIGVLDLSENYISGCLSHFKPPANSQQLSSRIGKSLQSLRVLNLRNNNLDGDDAESLRHLLVHMPKLETLDLSHNPIEDGIMSIIPYLAEVSERPYLRNLKLENCELTFDGVNQLLQTLSTWRKPLSSLSIRENHLGRKMGALLGKFLSKGIQYLDIEDIGLDPHGFQEAEEEITGKLKLVYINISKNRGGRETAIFLAKLISCAPELVAIDAKYNFMTPDSVSLLCSTLKTMEGKLEQLDLTKSAPVGSPADISALSELQNNGKCIVKMDYPYAPPVPYDDDP</sequence>
<keyword evidence="2" id="KW-1185">Reference proteome</keyword>
<accession>A0AAV1DE90</accession>
<dbReference type="Proteomes" id="UP001161247">
    <property type="component" value="Chromosome 5"/>
</dbReference>
<dbReference type="PANTHER" id="PTHR47818:SF2">
    <property type="entry name" value="F-BOX DOMAIN-CONTAINING PROTEIN"/>
    <property type="match status" value="1"/>
</dbReference>
<protein>
    <submittedName>
        <fullName evidence="1">OLC1v1004720C2</fullName>
    </submittedName>
</protein>
<dbReference type="SUPFAM" id="SSF52047">
    <property type="entry name" value="RNI-like"/>
    <property type="match status" value="1"/>
</dbReference>
<dbReference type="PROSITE" id="PS51450">
    <property type="entry name" value="LRR"/>
    <property type="match status" value="1"/>
</dbReference>
<dbReference type="InterPro" id="IPR001611">
    <property type="entry name" value="Leu-rich_rpt"/>
</dbReference>
<evidence type="ECO:0000313" key="1">
    <source>
        <dbReference type="EMBL" id="CAI9105721.1"/>
    </source>
</evidence>
<evidence type="ECO:0000313" key="2">
    <source>
        <dbReference type="Proteomes" id="UP001161247"/>
    </source>
</evidence>
<gene>
    <name evidence="1" type="ORF">OLC1_LOCUS14358</name>
</gene>
<dbReference type="AlphaFoldDB" id="A0AAV1DE90"/>